<evidence type="ECO:0000313" key="2">
    <source>
        <dbReference type="Proteomes" id="UP001232163"/>
    </source>
</evidence>
<gene>
    <name evidence="1" type="ORF">QO006_002974</name>
</gene>
<dbReference type="Pfam" id="PF11303">
    <property type="entry name" value="DUF3105"/>
    <property type="match status" value="1"/>
</dbReference>
<keyword evidence="2" id="KW-1185">Reference proteome</keyword>
<protein>
    <recommendedName>
        <fullName evidence="3">DUF3105 domain-containing protein</fullName>
    </recommendedName>
</protein>
<evidence type="ECO:0008006" key="3">
    <source>
        <dbReference type="Google" id="ProtNLM"/>
    </source>
</evidence>
<proteinExistence type="predicted"/>
<sequence length="163" mass="17713">MKRLVIAALLLTACNSEPALDGVKTFDFKGGDHQLGRIDYPDPLPAGGPHNPAWQNCGIYTGELHEEYAVHSLEHGAVWVTYNPTVTKADVLLLQEALAGRTHILLSPRSEQASPIVMTAWNAQLELQKADDPRVTKFIQTYEQAGTAPEIGASCSGAYDETQ</sequence>
<organism evidence="1 2">
    <name type="scientific">Deinococcus enclensis</name>
    <dbReference type="NCBI Taxonomy" id="1049582"/>
    <lineage>
        <taxon>Bacteria</taxon>
        <taxon>Thermotogati</taxon>
        <taxon>Deinococcota</taxon>
        <taxon>Deinococci</taxon>
        <taxon>Deinococcales</taxon>
        <taxon>Deinococcaceae</taxon>
        <taxon>Deinococcus</taxon>
    </lineage>
</organism>
<accession>A0ABT9MG08</accession>
<dbReference type="RefSeq" id="WP_307467679.1">
    <property type="nucleotide sequence ID" value="NZ_JAURUR010000012.1"/>
</dbReference>
<reference evidence="1 2" key="1">
    <citation type="submission" date="2023-07" db="EMBL/GenBank/DDBJ databases">
        <title>Genomic Encyclopedia of Type Strains, Phase IV (KMG-IV): sequencing the most valuable type-strain genomes for metagenomic binning, comparative biology and taxonomic classification.</title>
        <authorList>
            <person name="Goeker M."/>
        </authorList>
    </citation>
    <scope>NUCLEOTIDE SEQUENCE [LARGE SCALE GENOMIC DNA]</scope>
    <source>
        <strain evidence="1 2">NIO-1023</strain>
    </source>
</reference>
<dbReference type="Proteomes" id="UP001232163">
    <property type="component" value="Unassembled WGS sequence"/>
</dbReference>
<comment type="caution">
    <text evidence="1">The sequence shown here is derived from an EMBL/GenBank/DDBJ whole genome shotgun (WGS) entry which is preliminary data.</text>
</comment>
<dbReference type="InterPro" id="IPR021454">
    <property type="entry name" value="DUF3105"/>
</dbReference>
<evidence type="ECO:0000313" key="1">
    <source>
        <dbReference type="EMBL" id="MDP9765523.1"/>
    </source>
</evidence>
<dbReference type="EMBL" id="JAURUR010000012">
    <property type="protein sequence ID" value="MDP9765523.1"/>
    <property type="molecule type" value="Genomic_DNA"/>
</dbReference>
<name>A0ABT9MG08_9DEIO</name>